<protein>
    <submittedName>
        <fullName evidence="2">Glucarate dehydratase-related protein</fullName>
        <ecNumber evidence="2">4.2.1.-</ecNumber>
    </submittedName>
</protein>
<evidence type="ECO:0000259" key="1">
    <source>
        <dbReference type="Pfam" id="PF13378"/>
    </source>
</evidence>
<dbReference type="EMBL" id="JRVC01000014">
    <property type="protein sequence ID" value="KHS45075.1"/>
    <property type="molecule type" value="Genomic_DNA"/>
</dbReference>
<dbReference type="InterPro" id="IPR029065">
    <property type="entry name" value="Enolase_C-like"/>
</dbReference>
<name>A0A0B9A700_9SPHN</name>
<dbReference type="Gene3D" id="3.20.20.120">
    <property type="entry name" value="Enolase-like C-terminal domain"/>
    <property type="match status" value="1"/>
</dbReference>
<dbReference type="InterPro" id="IPR029017">
    <property type="entry name" value="Enolase-like_N"/>
</dbReference>
<keyword evidence="3" id="KW-1185">Reference proteome</keyword>
<dbReference type="InterPro" id="IPR036849">
    <property type="entry name" value="Enolase-like_C_sf"/>
</dbReference>
<gene>
    <name evidence="2" type="primary">gudX</name>
    <name evidence="2" type="ORF">NJ75_03002</name>
</gene>
<dbReference type="GO" id="GO:0016829">
    <property type="term" value="F:lyase activity"/>
    <property type="evidence" value="ECO:0007669"/>
    <property type="project" value="UniProtKB-KW"/>
</dbReference>
<dbReference type="SUPFAM" id="SSF51604">
    <property type="entry name" value="Enolase C-terminal domain-like"/>
    <property type="match status" value="1"/>
</dbReference>
<keyword evidence="2" id="KW-0456">Lyase</keyword>
<organism evidence="2 3">
    <name type="scientific">Novosphingobium subterraneum</name>
    <dbReference type="NCBI Taxonomy" id="48936"/>
    <lineage>
        <taxon>Bacteria</taxon>
        <taxon>Pseudomonadati</taxon>
        <taxon>Pseudomonadota</taxon>
        <taxon>Alphaproteobacteria</taxon>
        <taxon>Sphingomonadales</taxon>
        <taxon>Sphingomonadaceae</taxon>
        <taxon>Novosphingobium</taxon>
    </lineage>
</organism>
<dbReference type="AlphaFoldDB" id="A0A0B9A700"/>
<accession>A0A0B9A700</accession>
<reference evidence="2 3" key="1">
    <citation type="submission" date="2014-10" db="EMBL/GenBank/DDBJ databases">
        <title>Draft genome sequence of Novosphingobium subterraneum DSM 12447.</title>
        <authorList>
            <person name="Gan H.M."/>
            <person name="Gan H.Y."/>
            <person name="Savka M.A."/>
        </authorList>
    </citation>
    <scope>NUCLEOTIDE SEQUENCE [LARGE SCALE GENOMIC DNA]</scope>
    <source>
        <strain evidence="2 3">DSM 12447</strain>
    </source>
</reference>
<dbReference type="STRING" id="48936.NJ75_03002"/>
<dbReference type="EC" id="4.2.1.-" evidence="2"/>
<evidence type="ECO:0000313" key="2">
    <source>
        <dbReference type="EMBL" id="KHS45075.1"/>
    </source>
</evidence>
<sequence length="119" mass="12911">MHSNSHLGTSLMAMAHLAGTTPNLTYACDTHYPWVEDDDEVLVGGKIAFQEGCIIVGDAPGLGVALDQERLRRAHQAFLDTTILSRDDTAQMRRYAMCSSIRTCRSGDSRNLARAGISG</sequence>
<dbReference type="Pfam" id="PF13378">
    <property type="entry name" value="MR_MLE_C"/>
    <property type="match status" value="1"/>
</dbReference>
<dbReference type="Gene3D" id="3.30.390.10">
    <property type="entry name" value="Enolase-like, N-terminal domain"/>
    <property type="match status" value="1"/>
</dbReference>
<dbReference type="PATRIC" id="fig|48936.3.peg.3015"/>
<proteinExistence type="predicted"/>
<dbReference type="Proteomes" id="UP000031338">
    <property type="component" value="Unassembled WGS sequence"/>
</dbReference>
<feature type="domain" description="Enolase C-terminal" evidence="1">
    <location>
        <begin position="1"/>
        <end position="69"/>
    </location>
</feature>
<evidence type="ECO:0000313" key="3">
    <source>
        <dbReference type="Proteomes" id="UP000031338"/>
    </source>
</evidence>
<comment type="caution">
    <text evidence="2">The sequence shown here is derived from an EMBL/GenBank/DDBJ whole genome shotgun (WGS) entry which is preliminary data.</text>
</comment>